<dbReference type="SUPFAM" id="SSF52402">
    <property type="entry name" value="Adenine nucleotide alpha hydrolases-like"/>
    <property type="match status" value="1"/>
</dbReference>
<dbReference type="PANTHER" id="PTHR31964:SF113">
    <property type="entry name" value="USPA DOMAIN-CONTAINING PROTEIN"/>
    <property type="match status" value="1"/>
</dbReference>
<proteinExistence type="predicted"/>
<dbReference type="EMBL" id="KQ241994">
    <property type="protein sequence ID" value="KNC81806.1"/>
    <property type="molecule type" value="Genomic_DNA"/>
</dbReference>
<evidence type="ECO:0000313" key="3">
    <source>
        <dbReference type="Proteomes" id="UP000054560"/>
    </source>
</evidence>
<dbReference type="STRING" id="667725.A0A0L0FZ09"/>
<keyword evidence="3" id="KW-1185">Reference proteome</keyword>
<dbReference type="PANTHER" id="PTHR31964">
    <property type="entry name" value="ADENINE NUCLEOTIDE ALPHA HYDROLASES-LIKE SUPERFAMILY PROTEIN"/>
    <property type="match status" value="1"/>
</dbReference>
<dbReference type="AlphaFoldDB" id="A0A0L0FZ09"/>
<dbReference type="eggNOG" id="ENOG502SGZS">
    <property type="taxonomic scope" value="Eukaryota"/>
</dbReference>
<organism evidence="2 3">
    <name type="scientific">Sphaeroforma arctica JP610</name>
    <dbReference type="NCBI Taxonomy" id="667725"/>
    <lineage>
        <taxon>Eukaryota</taxon>
        <taxon>Ichthyosporea</taxon>
        <taxon>Ichthyophonida</taxon>
        <taxon>Sphaeroforma</taxon>
    </lineage>
</organism>
<dbReference type="InterPro" id="IPR006016">
    <property type="entry name" value="UspA"/>
</dbReference>
<gene>
    <name evidence="2" type="ORF">SARC_05891</name>
</gene>
<dbReference type="CDD" id="cd23659">
    <property type="entry name" value="USP_At3g01520-like"/>
    <property type="match status" value="1"/>
</dbReference>
<protein>
    <recommendedName>
        <fullName evidence="1">UspA domain-containing protein</fullName>
    </recommendedName>
</protein>
<dbReference type="Pfam" id="PF00582">
    <property type="entry name" value="Usp"/>
    <property type="match status" value="1"/>
</dbReference>
<dbReference type="RefSeq" id="XP_014155708.1">
    <property type="nucleotide sequence ID" value="XM_014300233.1"/>
</dbReference>
<reference evidence="2 3" key="1">
    <citation type="submission" date="2011-02" db="EMBL/GenBank/DDBJ databases">
        <title>The Genome Sequence of Sphaeroforma arctica JP610.</title>
        <authorList>
            <consortium name="The Broad Institute Genome Sequencing Platform"/>
            <person name="Russ C."/>
            <person name="Cuomo C."/>
            <person name="Young S.K."/>
            <person name="Zeng Q."/>
            <person name="Gargeya S."/>
            <person name="Alvarado L."/>
            <person name="Berlin A."/>
            <person name="Chapman S.B."/>
            <person name="Chen Z."/>
            <person name="Freedman E."/>
            <person name="Gellesch M."/>
            <person name="Goldberg J."/>
            <person name="Griggs A."/>
            <person name="Gujja S."/>
            <person name="Heilman E."/>
            <person name="Heiman D."/>
            <person name="Howarth C."/>
            <person name="Mehta T."/>
            <person name="Neiman D."/>
            <person name="Pearson M."/>
            <person name="Roberts A."/>
            <person name="Saif S."/>
            <person name="Shea T."/>
            <person name="Shenoy N."/>
            <person name="Sisk P."/>
            <person name="Stolte C."/>
            <person name="Sykes S."/>
            <person name="White J."/>
            <person name="Yandava C."/>
            <person name="Burger G."/>
            <person name="Gray M.W."/>
            <person name="Holland P.W.H."/>
            <person name="King N."/>
            <person name="Lang F.B.F."/>
            <person name="Roger A.J."/>
            <person name="Ruiz-Trillo I."/>
            <person name="Haas B."/>
            <person name="Nusbaum C."/>
            <person name="Birren B."/>
        </authorList>
    </citation>
    <scope>NUCLEOTIDE SEQUENCE [LARGE SCALE GENOMIC DNA]</scope>
    <source>
        <strain evidence="2 3">JP610</strain>
    </source>
</reference>
<dbReference type="PRINTS" id="PR01438">
    <property type="entry name" value="UNVRSLSTRESS"/>
</dbReference>
<dbReference type="Gene3D" id="3.40.50.620">
    <property type="entry name" value="HUPs"/>
    <property type="match status" value="1"/>
</dbReference>
<accession>A0A0L0FZ09</accession>
<sequence>MVKQTRHVLIGLDGSDCSKHALKWALDNVVRDKDLLFLVIAFQPQLVPLALGPDMEVQFTNPPDNEIEKMMSQCNDYLEQIGTEVIGERSIEYKLLSLQGDPRDVFPAVCDKEQIDMVVVGSRGMGAIKRLLVGSVSDALVHNLKVPVTVVHPPETNEAKQM</sequence>
<evidence type="ECO:0000259" key="1">
    <source>
        <dbReference type="Pfam" id="PF00582"/>
    </source>
</evidence>
<evidence type="ECO:0000313" key="2">
    <source>
        <dbReference type="EMBL" id="KNC81806.1"/>
    </source>
</evidence>
<dbReference type="InterPro" id="IPR014729">
    <property type="entry name" value="Rossmann-like_a/b/a_fold"/>
</dbReference>
<feature type="domain" description="UspA" evidence="1">
    <location>
        <begin position="6"/>
        <end position="152"/>
    </location>
</feature>
<dbReference type="InterPro" id="IPR006015">
    <property type="entry name" value="Universal_stress_UspA"/>
</dbReference>
<dbReference type="GeneID" id="25906395"/>
<dbReference type="OrthoDB" id="843225at2759"/>
<name>A0A0L0FZ09_9EUKA</name>
<dbReference type="Proteomes" id="UP000054560">
    <property type="component" value="Unassembled WGS sequence"/>
</dbReference>